<dbReference type="AlphaFoldDB" id="A0A1P8U4M6"/>
<dbReference type="EMBL" id="CP018762">
    <property type="protein sequence ID" value="APZ33060.1"/>
    <property type="molecule type" value="Genomic_DNA"/>
</dbReference>
<protein>
    <submittedName>
        <fullName evidence="1">Uncharacterized protein</fullName>
    </submittedName>
</protein>
<evidence type="ECO:0000313" key="2">
    <source>
        <dbReference type="Proteomes" id="UP000187185"/>
    </source>
</evidence>
<dbReference type="KEGG" id="maur:BOH66_01160"/>
<accession>A0A1P8U4M6</accession>
<proteinExistence type="predicted"/>
<dbReference type="STRING" id="36805.BOH66_01160"/>
<dbReference type="Proteomes" id="UP000187185">
    <property type="component" value="Chromosome"/>
</dbReference>
<dbReference type="RefSeq" id="WP_076688527.1">
    <property type="nucleotide sequence ID" value="NZ_CP018762.1"/>
</dbReference>
<keyword evidence="2" id="KW-1185">Reference proteome</keyword>
<gene>
    <name evidence="1" type="ORF">BOH66_01160</name>
</gene>
<evidence type="ECO:0000313" key="1">
    <source>
        <dbReference type="EMBL" id="APZ33060.1"/>
    </source>
</evidence>
<organism evidence="1 2">
    <name type="scientific">Microbacterium aurum</name>
    <dbReference type="NCBI Taxonomy" id="36805"/>
    <lineage>
        <taxon>Bacteria</taxon>
        <taxon>Bacillati</taxon>
        <taxon>Actinomycetota</taxon>
        <taxon>Actinomycetes</taxon>
        <taxon>Micrococcales</taxon>
        <taxon>Microbacteriaceae</taxon>
        <taxon>Microbacterium</taxon>
    </lineage>
</organism>
<reference evidence="1 2" key="1">
    <citation type="submission" date="2016-12" db="EMBL/GenBank/DDBJ databases">
        <title>Complete genome sequence of Microbacterium aurum KACC 15219.</title>
        <authorList>
            <person name="Jung Y."/>
            <person name="Shin J.-H."/>
            <person name="Lee Y.-J."/>
            <person name="Yi H."/>
            <person name="Bahn Y.-S."/>
            <person name="Kim J.F."/>
            <person name="Lee D.-W."/>
        </authorList>
    </citation>
    <scope>NUCLEOTIDE SEQUENCE [LARGE SCALE GENOMIC DNA]</scope>
    <source>
        <strain evidence="1 2">KACC 15219</strain>
    </source>
</reference>
<sequence length="418" mass="45809">MTDQRYRPVVALDMDGVIRALTNLPSEQLVAHTITMTRDNYPHGFMHGEPEWDDDGLSTEVEYFSRVGVEWVRDLVRRGVDVRWATTWQEFANVYFSPVLGLPDLPVAVGVPGKRSLSPGGWKAWQLAQRFDGRPLVLVDDEPGEGRRCLMAGRRPADRPLTRIHRVTTFLTGLRAPDVAALETWLTLASAPEGHRTLRAQHLAELEEQQRAAGGMLTPAQAELHAALRGLFGTSTAAIWPLIDLVDEDRVSEATAHAVLDDWGPEVAPRAADFVTVLREHQPTRDAPAAPSPGNAWAEIVGPAYSTASFAKALHTTPNDVLSDADDLRILRVYAADGVPVYPAFQVSNGIVAPGLQQVLRTLQSGSADPWMWALWLNAEPTITKTGDARETHIDRLHAGHLNEVLLAANRTAAAWSA</sequence>
<dbReference type="OrthoDB" id="5068694at2"/>
<name>A0A1P8U4M6_9MICO</name>